<feature type="region of interest" description="Disordered" evidence="1">
    <location>
        <begin position="63"/>
        <end position="86"/>
    </location>
</feature>
<dbReference type="Proteomes" id="UP000694044">
    <property type="component" value="Unassembled WGS sequence"/>
</dbReference>
<organism evidence="2 3">
    <name type="scientific">Phytophthora pseudosyringae</name>
    <dbReference type="NCBI Taxonomy" id="221518"/>
    <lineage>
        <taxon>Eukaryota</taxon>
        <taxon>Sar</taxon>
        <taxon>Stramenopiles</taxon>
        <taxon>Oomycota</taxon>
        <taxon>Peronosporomycetes</taxon>
        <taxon>Peronosporales</taxon>
        <taxon>Peronosporaceae</taxon>
        <taxon>Phytophthora</taxon>
    </lineage>
</organism>
<evidence type="ECO:0000313" key="2">
    <source>
        <dbReference type="EMBL" id="KAG7390648.1"/>
    </source>
</evidence>
<dbReference type="EMBL" id="JAGDFM010000029">
    <property type="protein sequence ID" value="KAG7390648.1"/>
    <property type="molecule type" value="Genomic_DNA"/>
</dbReference>
<dbReference type="OrthoDB" id="160528at2759"/>
<feature type="compositionally biased region" description="Polar residues" evidence="1">
    <location>
        <begin position="63"/>
        <end position="75"/>
    </location>
</feature>
<sequence>MQQDESARTETSGGPSEEKGRCLYPNKRCENPRGTKSNGQLHNFCQYHRDKANYNQRQLQFKRSLEQEQGQSGTPAQAIPIRTTGPHLLPKLPLPQVNAQVSDEEFELDEECIRLIEEVASADCSSLDNQA</sequence>
<name>A0A8T1WDB3_9STRA</name>
<feature type="region of interest" description="Disordered" evidence="1">
    <location>
        <begin position="1"/>
        <end position="42"/>
    </location>
</feature>
<gene>
    <name evidence="2" type="ORF">PHYPSEUDO_007110</name>
</gene>
<accession>A0A8T1WDB3</accession>
<dbReference type="AlphaFoldDB" id="A0A8T1WDB3"/>
<protein>
    <submittedName>
        <fullName evidence="2">Uncharacterized protein</fullName>
    </submittedName>
</protein>
<feature type="compositionally biased region" description="Basic and acidic residues" evidence="1">
    <location>
        <begin position="16"/>
        <end position="33"/>
    </location>
</feature>
<proteinExistence type="predicted"/>
<evidence type="ECO:0000256" key="1">
    <source>
        <dbReference type="SAM" id="MobiDB-lite"/>
    </source>
</evidence>
<evidence type="ECO:0000313" key="3">
    <source>
        <dbReference type="Proteomes" id="UP000694044"/>
    </source>
</evidence>
<comment type="caution">
    <text evidence="2">The sequence shown here is derived from an EMBL/GenBank/DDBJ whole genome shotgun (WGS) entry which is preliminary data.</text>
</comment>
<keyword evidence="3" id="KW-1185">Reference proteome</keyword>
<reference evidence="2" key="1">
    <citation type="submission" date="2021-02" db="EMBL/GenBank/DDBJ databases">
        <authorList>
            <person name="Palmer J.M."/>
        </authorList>
    </citation>
    <scope>NUCLEOTIDE SEQUENCE</scope>
    <source>
        <strain evidence="2">SCRP734</strain>
    </source>
</reference>